<reference evidence="2" key="1">
    <citation type="submission" date="2018-11" db="EMBL/GenBank/DDBJ databases">
        <authorList>
            <consortium name="Pathogen Informatics"/>
        </authorList>
    </citation>
    <scope>NUCLEOTIDE SEQUENCE</scope>
</reference>
<feature type="region of interest" description="Disordered" evidence="1">
    <location>
        <begin position="1"/>
        <end position="26"/>
    </location>
</feature>
<proteinExistence type="predicted"/>
<comment type="caution">
    <text evidence="2">The sequence shown here is derived from an EMBL/GenBank/DDBJ whole genome shotgun (WGS) entry which is preliminary data.</text>
</comment>
<dbReference type="AlphaFoldDB" id="A0A448WYE7"/>
<feature type="compositionally biased region" description="Low complexity" evidence="1">
    <location>
        <begin position="1"/>
        <end position="12"/>
    </location>
</feature>
<gene>
    <name evidence="2" type="ORF">PXEA_LOCUS16785</name>
</gene>
<organism evidence="2 3">
    <name type="scientific">Protopolystoma xenopodis</name>
    <dbReference type="NCBI Taxonomy" id="117903"/>
    <lineage>
        <taxon>Eukaryota</taxon>
        <taxon>Metazoa</taxon>
        <taxon>Spiralia</taxon>
        <taxon>Lophotrochozoa</taxon>
        <taxon>Platyhelminthes</taxon>
        <taxon>Monogenea</taxon>
        <taxon>Polyopisthocotylea</taxon>
        <taxon>Polystomatidea</taxon>
        <taxon>Polystomatidae</taxon>
        <taxon>Protopolystoma</taxon>
    </lineage>
</organism>
<protein>
    <submittedName>
        <fullName evidence="2">Uncharacterized protein</fullName>
    </submittedName>
</protein>
<name>A0A448WYE7_9PLAT</name>
<keyword evidence="3" id="KW-1185">Reference proteome</keyword>
<evidence type="ECO:0000313" key="2">
    <source>
        <dbReference type="EMBL" id="VEL23345.1"/>
    </source>
</evidence>
<dbReference type="Proteomes" id="UP000784294">
    <property type="component" value="Unassembled WGS sequence"/>
</dbReference>
<accession>A0A448WYE7</accession>
<evidence type="ECO:0000256" key="1">
    <source>
        <dbReference type="SAM" id="MobiDB-lite"/>
    </source>
</evidence>
<evidence type="ECO:0000313" key="3">
    <source>
        <dbReference type="Proteomes" id="UP000784294"/>
    </source>
</evidence>
<sequence>MGRLSLSSSSVSPCLVDYEPEDSQSQLSRLLLHKPPEPAPRVVMAPISPPSSSEASPLACPAETSLALPIMSANISIICCQETVSSHEDIRANISNLPSGPHLNSNTIDGLKIVSSNGSIPTEMSNFPCIEGSSEAPVLPCSLSAQSECVQLPEYQLAQPPSSLPDSCISYDEQVTLVSDVDHHISNSSPPIVFGSPRGRIRRPVTIPSGSDQ</sequence>
<dbReference type="EMBL" id="CAAALY010061435">
    <property type="protein sequence ID" value="VEL23345.1"/>
    <property type="molecule type" value="Genomic_DNA"/>
</dbReference>